<proteinExistence type="predicted"/>
<evidence type="ECO:0000313" key="4">
    <source>
        <dbReference type="Proteomes" id="UP000236286"/>
    </source>
</evidence>
<reference evidence="3 4" key="1">
    <citation type="submission" date="2017-10" db="EMBL/GenBank/DDBJ databases">
        <title>Genome announcement of Methylocella silvestris TVC from permafrost.</title>
        <authorList>
            <person name="Wang J."/>
            <person name="Geng K."/>
            <person name="Ul-Haque F."/>
            <person name="Crombie A.T."/>
            <person name="Street L.E."/>
            <person name="Wookey P.A."/>
            <person name="Murrell J.C."/>
            <person name="Pratscher J."/>
        </authorList>
    </citation>
    <scope>NUCLEOTIDE SEQUENCE [LARGE SCALE GENOMIC DNA]</scope>
    <source>
        <strain evidence="3 4">TVC</strain>
    </source>
</reference>
<feature type="chain" id="PRO_5018242931" description="Glycine zipper domain-containing protein" evidence="2">
    <location>
        <begin position="19"/>
        <end position="112"/>
    </location>
</feature>
<evidence type="ECO:0008006" key="5">
    <source>
        <dbReference type="Google" id="ProtNLM"/>
    </source>
</evidence>
<sequence>MKKNLPFVVAVAASLALAGCGYTPEQRALSGAGLGGATGAAIGGLAGGNVGSAVLGGVLGAATGAIVGANTRPPNPPPPPPGYYPPPPPPPRCARVVWDAYGNPFCQGYAGY</sequence>
<dbReference type="PROSITE" id="PS51257">
    <property type="entry name" value="PROKAR_LIPOPROTEIN"/>
    <property type="match status" value="1"/>
</dbReference>
<feature type="region of interest" description="Disordered" evidence="1">
    <location>
        <begin position="66"/>
        <end position="89"/>
    </location>
</feature>
<dbReference type="Proteomes" id="UP000236286">
    <property type="component" value="Unassembled WGS sequence"/>
</dbReference>
<organism evidence="3 4">
    <name type="scientific">Methylocella silvestris</name>
    <dbReference type="NCBI Taxonomy" id="199596"/>
    <lineage>
        <taxon>Bacteria</taxon>
        <taxon>Pseudomonadati</taxon>
        <taxon>Pseudomonadota</taxon>
        <taxon>Alphaproteobacteria</taxon>
        <taxon>Hyphomicrobiales</taxon>
        <taxon>Beijerinckiaceae</taxon>
        <taxon>Methylocella</taxon>
    </lineage>
</organism>
<name>A0A2J7TLH7_METSI</name>
<dbReference type="EMBL" id="PDZR01000001">
    <property type="protein sequence ID" value="PNG27618.1"/>
    <property type="molecule type" value="Genomic_DNA"/>
</dbReference>
<protein>
    <recommendedName>
        <fullName evidence="5">Glycine zipper domain-containing protein</fullName>
    </recommendedName>
</protein>
<accession>A0A2J7TLH7</accession>
<evidence type="ECO:0000256" key="1">
    <source>
        <dbReference type="SAM" id="MobiDB-lite"/>
    </source>
</evidence>
<dbReference type="RefSeq" id="WP_102841929.1">
    <property type="nucleotide sequence ID" value="NZ_PDZR01000001.1"/>
</dbReference>
<keyword evidence="2" id="KW-0732">Signal</keyword>
<gene>
    <name evidence="3" type="ORF">CR492_01505</name>
</gene>
<evidence type="ECO:0000313" key="3">
    <source>
        <dbReference type="EMBL" id="PNG27618.1"/>
    </source>
</evidence>
<feature type="signal peptide" evidence="2">
    <location>
        <begin position="1"/>
        <end position="18"/>
    </location>
</feature>
<dbReference type="AlphaFoldDB" id="A0A2J7TLH7"/>
<evidence type="ECO:0000256" key="2">
    <source>
        <dbReference type="SAM" id="SignalP"/>
    </source>
</evidence>
<comment type="caution">
    <text evidence="3">The sequence shown here is derived from an EMBL/GenBank/DDBJ whole genome shotgun (WGS) entry which is preliminary data.</text>
</comment>
<feature type="compositionally biased region" description="Pro residues" evidence="1">
    <location>
        <begin position="73"/>
        <end position="89"/>
    </location>
</feature>